<dbReference type="InterPro" id="IPR045242">
    <property type="entry name" value="Syntaxin"/>
</dbReference>
<dbReference type="PROSITE" id="PS50192">
    <property type="entry name" value="T_SNARE"/>
    <property type="match status" value="1"/>
</dbReference>
<gene>
    <name evidence="10" type="ORF">HCEG_06828</name>
</gene>
<sequence>MAINFSIWDECVIHLLYFVGAMDEAEAYTHKPVLCGFERENRRLDAIHYLRKYCDQNRWDEPHRRILSSLAKPQALSVSVSIRWLKRKSRHHLHLQHHLTLESFSCALQKASDRVTYEALSLLYRCQLSALPPPVCLRTGATMSNPAQLFLLADHIKLSLLERQRAISLSIEPNSQDGEISRSLESLREGIESLDSRILRLEENDDPTSVALKDQKNNLKEQLDDLTSQFYGNNNASLDTTLQTPNDPSLVDDFSRASSTSTTLKHPTPQHPISKSVRFTDTLTATVEEEDPNRSALLRPYRDAPSPPSLDHSNLSNSDIHAHHALIMQEQDDQLDRLGESIGRQHELSIQIGDELEGHIALLDDMEGHVDRHASRLDGAKRRLQKFRRNAGESRSFMTIIGLIIVLVILIVILK</sequence>
<dbReference type="SUPFAM" id="SSF58038">
    <property type="entry name" value="SNARE fusion complex"/>
    <property type="match status" value="1"/>
</dbReference>
<dbReference type="GO" id="GO:0031201">
    <property type="term" value="C:SNARE complex"/>
    <property type="evidence" value="ECO:0007669"/>
    <property type="project" value="TreeGrafter"/>
</dbReference>
<dbReference type="SMART" id="SM00397">
    <property type="entry name" value="t_SNARE"/>
    <property type="match status" value="1"/>
</dbReference>
<dbReference type="PANTHER" id="PTHR19957">
    <property type="entry name" value="SYNTAXIN"/>
    <property type="match status" value="1"/>
</dbReference>
<evidence type="ECO:0000256" key="3">
    <source>
        <dbReference type="ARBA" id="ARBA00022927"/>
    </source>
</evidence>
<dbReference type="GO" id="GO:0000149">
    <property type="term" value="F:SNARE binding"/>
    <property type="evidence" value="ECO:0007669"/>
    <property type="project" value="TreeGrafter"/>
</dbReference>
<evidence type="ECO:0000256" key="7">
    <source>
        <dbReference type="SAM" id="MobiDB-lite"/>
    </source>
</evidence>
<keyword evidence="3" id="KW-0653">Protein transport</keyword>
<accession>F0UNK8</accession>
<dbReference type="GO" id="GO:0048278">
    <property type="term" value="P:vesicle docking"/>
    <property type="evidence" value="ECO:0007669"/>
    <property type="project" value="TreeGrafter"/>
</dbReference>
<evidence type="ECO:0000256" key="5">
    <source>
        <dbReference type="ARBA" id="ARBA00023136"/>
    </source>
</evidence>
<dbReference type="OrthoDB" id="244190at2759"/>
<evidence type="ECO:0000313" key="10">
    <source>
        <dbReference type="EMBL" id="EGC47613.1"/>
    </source>
</evidence>
<dbReference type="PANTHER" id="PTHR19957:SF423">
    <property type="entry name" value="SYNTAXIN-8-RELATED"/>
    <property type="match status" value="1"/>
</dbReference>
<evidence type="ECO:0000256" key="8">
    <source>
        <dbReference type="SAM" id="Phobius"/>
    </source>
</evidence>
<dbReference type="InterPro" id="IPR000727">
    <property type="entry name" value="T_SNARE_dom"/>
</dbReference>
<evidence type="ECO:0000256" key="2">
    <source>
        <dbReference type="ARBA" id="ARBA00022448"/>
    </source>
</evidence>
<protein>
    <submittedName>
        <fullName evidence="10">SNARE domain-containing protein</fullName>
    </submittedName>
</protein>
<dbReference type="GO" id="GO:0006896">
    <property type="term" value="P:Golgi to vacuole transport"/>
    <property type="evidence" value="ECO:0007669"/>
    <property type="project" value="UniProtKB-ARBA"/>
</dbReference>
<evidence type="ECO:0000256" key="6">
    <source>
        <dbReference type="SAM" id="Coils"/>
    </source>
</evidence>
<evidence type="ECO:0000256" key="1">
    <source>
        <dbReference type="ARBA" id="ARBA00004308"/>
    </source>
</evidence>
<keyword evidence="4 6" id="KW-0175">Coiled coil</keyword>
<feature type="coiled-coil region" evidence="6">
    <location>
        <begin position="184"/>
        <end position="229"/>
    </location>
</feature>
<dbReference type="FunFam" id="1.20.5.110:FF:000060">
    <property type="entry name" value="SNARE complex subunit (Syn8)"/>
    <property type="match status" value="1"/>
</dbReference>
<feature type="domain" description="T-SNARE coiled-coil homology" evidence="9">
    <location>
        <begin position="325"/>
        <end position="387"/>
    </location>
</feature>
<feature type="compositionally biased region" description="Polar residues" evidence="7">
    <location>
        <begin position="234"/>
        <end position="247"/>
    </location>
</feature>
<dbReference type="STRING" id="544711.F0UNK8"/>
<evidence type="ECO:0000313" key="11">
    <source>
        <dbReference type="Proteomes" id="UP000008142"/>
    </source>
</evidence>
<keyword evidence="8" id="KW-1133">Transmembrane helix</keyword>
<comment type="subcellular location">
    <subcellularLocation>
        <location evidence="1">Endomembrane system</location>
    </subcellularLocation>
</comment>
<proteinExistence type="predicted"/>
<dbReference type="VEuPathDB" id="FungiDB:I7I53_01145"/>
<feature type="compositionally biased region" description="Polar residues" evidence="7">
    <location>
        <begin position="256"/>
        <end position="274"/>
    </location>
</feature>
<dbReference type="CDD" id="cd15859">
    <property type="entry name" value="SNARE_SYN8"/>
    <property type="match status" value="1"/>
</dbReference>
<reference evidence="11" key="1">
    <citation type="submission" date="2008-07" db="EMBL/GenBank/DDBJ databases">
        <title>Annotation of Ajellomyces capsulatus strain H88.</title>
        <authorList>
            <person name="Champion M."/>
            <person name="Cuomo C."/>
            <person name="Ma L.-J."/>
            <person name="Henn M.R."/>
            <person name="Sil A."/>
            <person name="Goldman B."/>
            <person name="Young S.K."/>
            <person name="Kodira C.D."/>
            <person name="Zeng Q."/>
            <person name="Koehrsen M."/>
            <person name="Alvarado L."/>
            <person name="Berlin A."/>
            <person name="Borenstein D."/>
            <person name="Chen Z."/>
            <person name="Engels R."/>
            <person name="Freedman E."/>
            <person name="Gellesch M."/>
            <person name="Goldberg J."/>
            <person name="Griggs A."/>
            <person name="Gujja S."/>
            <person name="Heiman D."/>
            <person name="Hepburn T."/>
            <person name="Howarth C."/>
            <person name="Jen D."/>
            <person name="Larson L."/>
            <person name="Lewis B."/>
            <person name="Mehta T."/>
            <person name="Park D."/>
            <person name="Pearson M."/>
            <person name="Roberts A."/>
            <person name="Saif S."/>
            <person name="Shea T."/>
            <person name="Shenoy N."/>
            <person name="Sisk P."/>
            <person name="Stolte C."/>
            <person name="Sykes S."/>
            <person name="Walk T."/>
            <person name="White J."/>
            <person name="Yandava C."/>
            <person name="Klein B."/>
            <person name="McEwen J.G."/>
            <person name="Puccia R."/>
            <person name="Goldman G.H."/>
            <person name="Felipe M.S."/>
            <person name="Nino-Vega G."/>
            <person name="San-Blas G."/>
            <person name="Taylor J."/>
            <person name="Mendoza L."/>
            <person name="Galagan J."/>
            <person name="Nusbaum C."/>
            <person name="Birren B."/>
        </authorList>
    </citation>
    <scope>NUCLEOTIDE SEQUENCE [LARGE SCALE GENOMIC DNA]</scope>
    <source>
        <strain evidence="11">H88</strain>
    </source>
</reference>
<dbReference type="AlphaFoldDB" id="F0UNK8"/>
<feature type="region of interest" description="Disordered" evidence="7">
    <location>
        <begin position="288"/>
        <end position="316"/>
    </location>
</feature>
<dbReference type="Gene3D" id="1.20.5.110">
    <property type="match status" value="1"/>
</dbReference>
<dbReference type="GO" id="GO:0006906">
    <property type="term" value="P:vesicle fusion"/>
    <property type="evidence" value="ECO:0007669"/>
    <property type="project" value="TreeGrafter"/>
</dbReference>
<feature type="region of interest" description="Disordered" evidence="7">
    <location>
        <begin position="234"/>
        <end position="274"/>
    </location>
</feature>
<keyword evidence="2" id="KW-0813">Transport</keyword>
<dbReference type="Pfam" id="PF05739">
    <property type="entry name" value="SNARE"/>
    <property type="match status" value="1"/>
</dbReference>
<evidence type="ECO:0000259" key="9">
    <source>
        <dbReference type="PROSITE" id="PS50192"/>
    </source>
</evidence>
<dbReference type="GO" id="GO:0006886">
    <property type="term" value="P:intracellular protein transport"/>
    <property type="evidence" value="ECO:0007669"/>
    <property type="project" value="TreeGrafter"/>
</dbReference>
<name>F0UNK8_AJEC8</name>
<dbReference type="GO" id="GO:0005484">
    <property type="term" value="F:SNAP receptor activity"/>
    <property type="evidence" value="ECO:0007669"/>
    <property type="project" value="TreeGrafter"/>
</dbReference>
<dbReference type="HOGENOM" id="CLU_053570_0_0_1"/>
<dbReference type="EMBL" id="DS990640">
    <property type="protein sequence ID" value="EGC47613.1"/>
    <property type="molecule type" value="Genomic_DNA"/>
</dbReference>
<dbReference type="GO" id="GO:0005768">
    <property type="term" value="C:endosome"/>
    <property type="evidence" value="ECO:0007669"/>
    <property type="project" value="UniProtKB-ARBA"/>
</dbReference>
<feature type="transmembrane region" description="Helical" evidence="8">
    <location>
        <begin position="396"/>
        <end position="414"/>
    </location>
</feature>
<keyword evidence="5 8" id="KW-0472">Membrane</keyword>
<keyword evidence="8" id="KW-0812">Transmembrane</keyword>
<evidence type="ECO:0000256" key="4">
    <source>
        <dbReference type="ARBA" id="ARBA00023054"/>
    </source>
</evidence>
<dbReference type="Proteomes" id="UP000008142">
    <property type="component" value="Unassembled WGS sequence"/>
</dbReference>
<organism evidence="11">
    <name type="scientific">Ajellomyces capsulatus (strain H88)</name>
    <name type="common">Darling's disease fungus</name>
    <name type="synonym">Histoplasma capsulatum</name>
    <dbReference type="NCBI Taxonomy" id="544711"/>
    <lineage>
        <taxon>Eukaryota</taxon>
        <taxon>Fungi</taxon>
        <taxon>Dikarya</taxon>
        <taxon>Ascomycota</taxon>
        <taxon>Pezizomycotina</taxon>
        <taxon>Eurotiomycetes</taxon>
        <taxon>Eurotiomycetidae</taxon>
        <taxon>Onygenales</taxon>
        <taxon>Ajellomycetaceae</taxon>
        <taxon>Histoplasma</taxon>
    </lineage>
</organism>